<evidence type="ECO:0000313" key="6">
    <source>
        <dbReference type="EMBL" id="GFP40021.1"/>
    </source>
</evidence>
<evidence type="ECO:0000313" key="12">
    <source>
        <dbReference type="Proteomes" id="UP000588083"/>
    </source>
</evidence>
<dbReference type="EMBL" id="BLRX01000008">
    <property type="protein sequence ID" value="GFP24699.1"/>
    <property type="molecule type" value="Genomic_DNA"/>
</dbReference>
<evidence type="ECO:0000313" key="4">
    <source>
        <dbReference type="EMBL" id="GFP30585.1"/>
    </source>
</evidence>
<dbReference type="Proteomes" id="UP000569018">
    <property type="component" value="Unassembled WGS sequence"/>
</dbReference>
<evidence type="ECO:0000313" key="1">
    <source>
        <dbReference type="EMBL" id="GFP19285.1"/>
    </source>
</evidence>
<evidence type="ECO:0000313" key="7">
    <source>
        <dbReference type="Proteomes" id="UP000543224"/>
    </source>
</evidence>
<gene>
    <name evidence="1" type="ORF">HKBW3S03_00790</name>
    <name evidence="2" type="ORF">HKBW3S09_00091</name>
    <name evidence="3" type="ORF">HKBW3S25_00136</name>
    <name evidence="4" type="ORF">HKBW3S34_01505</name>
    <name evidence="5" type="ORF">HKBW3S44_01549</name>
    <name evidence="6" type="ORF">HKBW3S47_01718</name>
</gene>
<dbReference type="Proteomes" id="UP000588083">
    <property type="component" value="Unassembled WGS sequence"/>
</dbReference>
<dbReference type="EMBL" id="BLSC01000197">
    <property type="protein sequence ID" value="GFP37869.1"/>
    <property type="molecule type" value="Genomic_DNA"/>
</dbReference>
<evidence type="ECO:0000313" key="11">
    <source>
        <dbReference type="Proteomes" id="UP000585609"/>
    </source>
</evidence>
<dbReference type="Proteomes" id="UP000585609">
    <property type="component" value="Unassembled WGS sequence"/>
</dbReference>
<dbReference type="Proteomes" id="UP000543224">
    <property type="component" value="Unassembled WGS sequence"/>
</dbReference>
<evidence type="ECO:0000313" key="9">
    <source>
        <dbReference type="Proteomes" id="UP000569018"/>
    </source>
</evidence>
<evidence type="ECO:0000313" key="8">
    <source>
        <dbReference type="Proteomes" id="UP000561271"/>
    </source>
</evidence>
<evidence type="ECO:0000313" key="2">
    <source>
        <dbReference type="EMBL" id="GFP22623.1"/>
    </source>
</evidence>
<sequence>MRNKKYYFCLFYDGNDRFISLTLPDLSTSICRFYAQWKKYLYNPDKSILIYYEEFDDPQQAEGRVRTIPQLSYHKLADLILDFPQERLLGTYQSIKPPRRRSSTTRRQLQFDLKIPTTDRNLLPQEAIKIVDKKIKEARNEIAASWFYLSYN</sequence>
<dbReference type="EMBL" id="BLRZ01000079">
    <property type="protein sequence ID" value="GFP30585.1"/>
    <property type="molecule type" value="Genomic_DNA"/>
</dbReference>
<dbReference type="AlphaFoldDB" id="A0A6V8PCZ3"/>
<accession>A0A6V8PCZ3</accession>
<dbReference type="RefSeq" id="WP_176231999.1">
    <property type="nucleotide sequence ID" value="NZ_BLRU01000057.1"/>
</dbReference>
<dbReference type="EMBL" id="BLRW01000006">
    <property type="protein sequence ID" value="GFP22623.1"/>
    <property type="molecule type" value="Genomic_DNA"/>
</dbReference>
<dbReference type="Proteomes" id="UP000561271">
    <property type="component" value="Unassembled WGS sequence"/>
</dbReference>
<organism evidence="4 12">
    <name type="scientific">Candidatus Hakubella thermalkaliphila</name>
    <dbReference type="NCBI Taxonomy" id="2754717"/>
    <lineage>
        <taxon>Bacteria</taxon>
        <taxon>Bacillati</taxon>
        <taxon>Actinomycetota</taxon>
        <taxon>Actinomycetota incertae sedis</taxon>
        <taxon>Candidatus Hakubellales</taxon>
        <taxon>Candidatus Hakubellaceae</taxon>
        <taxon>Candidatus Hakubella</taxon>
    </lineage>
</organism>
<dbReference type="Proteomes" id="UP000574717">
    <property type="component" value="Unassembled WGS sequence"/>
</dbReference>
<comment type="caution">
    <text evidence="4">The sequence shown here is derived from an EMBL/GenBank/DDBJ whole genome shotgun (WGS) entry which is preliminary data.</text>
</comment>
<protein>
    <submittedName>
        <fullName evidence="4">Uncharacterized protein</fullName>
    </submittedName>
</protein>
<dbReference type="EMBL" id="BLRU01000057">
    <property type="protein sequence ID" value="GFP19285.1"/>
    <property type="molecule type" value="Genomic_DNA"/>
</dbReference>
<evidence type="ECO:0000313" key="5">
    <source>
        <dbReference type="EMBL" id="GFP37869.1"/>
    </source>
</evidence>
<evidence type="ECO:0000313" key="3">
    <source>
        <dbReference type="EMBL" id="GFP24699.1"/>
    </source>
</evidence>
<name>A0A6V8PCZ3_9ACTN</name>
<keyword evidence="12" id="KW-1185">Reference proteome</keyword>
<reference evidence="7 8" key="1">
    <citation type="journal article" date="2020" name="Front. Microbiol.">
        <title>Single-cell genomics of novel Actinobacteria with the Wood-Ljungdahl pathway discovered in a serpentinizing system.</title>
        <authorList>
            <person name="Merino N."/>
            <person name="Kawai M."/>
            <person name="Boyd E.S."/>
            <person name="Colman D.R."/>
            <person name="McGlynn S.E."/>
            <person name="Nealson K.H."/>
            <person name="Kurokawa K."/>
            <person name="Hongoh Y."/>
        </authorList>
    </citation>
    <scope>NUCLEOTIDE SEQUENCE [LARGE SCALE GENOMIC DNA]</scope>
    <source>
        <strain evidence="1 10">S03</strain>
        <strain evidence="2 11">S09_30</strain>
        <strain evidence="3 7">S25</strain>
        <strain evidence="4 12">S34</strain>
        <strain evidence="5 8">S44</strain>
        <strain evidence="6 9">S47</strain>
    </source>
</reference>
<dbReference type="EMBL" id="BLSD01000126">
    <property type="protein sequence ID" value="GFP40021.1"/>
    <property type="molecule type" value="Genomic_DNA"/>
</dbReference>
<evidence type="ECO:0000313" key="10">
    <source>
        <dbReference type="Proteomes" id="UP000574717"/>
    </source>
</evidence>
<proteinExistence type="predicted"/>